<keyword evidence="2" id="KW-0328">Glycosyltransferase</keyword>
<dbReference type="Pfam" id="PF01755">
    <property type="entry name" value="Glyco_transf_25"/>
    <property type="match status" value="1"/>
</dbReference>
<dbReference type="EMBL" id="LT882682">
    <property type="protein sequence ID" value="SMY26218.1"/>
    <property type="molecule type" value="Genomic_DNA"/>
</dbReference>
<evidence type="ECO:0000313" key="5">
    <source>
        <dbReference type="EMBL" id="SMY26218.1"/>
    </source>
</evidence>
<keyword evidence="3" id="KW-0808">Transferase</keyword>
<evidence type="ECO:0000256" key="1">
    <source>
        <dbReference type="ARBA" id="ARBA00006721"/>
    </source>
</evidence>
<dbReference type="GO" id="GO:0016740">
    <property type="term" value="F:transferase activity"/>
    <property type="evidence" value="ECO:0007669"/>
    <property type="project" value="UniProtKB-KW"/>
</dbReference>
<organism evidence="5 6">
    <name type="scientific">Zymoseptoria tritici ST99CH_1A5</name>
    <dbReference type="NCBI Taxonomy" id="1276529"/>
    <lineage>
        <taxon>Eukaryota</taxon>
        <taxon>Fungi</taxon>
        <taxon>Dikarya</taxon>
        <taxon>Ascomycota</taxon>
        <taxon>Pezizomycotina</taxon>
        <taxon>Dothideomycetes</taxon>
        <taxon>Dothideomycetidae</taxon>
        <taxon>Mycosphaerellales</taxon>
        <taxon>Mycosphaerellaceae</taxon>
        <taxon>Zymoseptoria</taxon>
    </lineage>
</organism>
<reference evidence="5 6" key="1">
    <citation type="submission" date="2016-10" db="EMBL/GenBank/DDBJ databases">
        <authorList>
            <person name="Varghese N."/>
        </authorList>
    </citation>
    <scope>NUCLEOTIDE SEQUENCE [LARGE SCALE GENOMIC DNA]</scope>
</reference>
<evidence type="ECO:0000313" key="6">
    <source>
        <dbReference type="Proteomes" id="UP000215453"/>
    </source>
</evidence>
<gene>
    <name evidence="5" type="ORF">ZT1A5_G7660</name>
</gene>
<dbReference type="CDD" id="cd06532">
    <property type="entry name" value="Glyco_transf_25"/>
    <property type="match status" value="1"/>
</dbReference>
<dbReference type="InterPro" id="IPR050757">
    <property type="entry name" value="Collagen_mod_GT25"/>
</dbReference>
<accession>A0A1Y6LS12</accession>
<dbReference type="PANTHER" id="PTHR10730">
    <property type="entry name" value="PROCOLLAGEN-LYSINE,2-OXOGLUTARATE 5-DIOXYGENASE/GLYCOSYLTRANSFERASE 25 FAMILY MEMBER"/>
    <property type="match status" value="1"/>
</dbReference>
<feature type="domain" description="Glycosyl transferase family 25" evidence="4">
    <location>
        <begin position="60"/>
        <end position="156"/>
    </location>
</feature>
<evidence type="ECO:0000256" key="2">
    <source>
        <dbReference type="ARBA" id="ARBA00022676"/>
    </source>
</evidence>
<name>A0A1Y6LS12_ZYMTR</name>
<proteinExistence type="inferred from homology"/>
<dbReference type="InterPro" id="IPR002654">
    <property type="entry name" value="Glyco_trans_25"/>
</dbReference>
<evidence type="ECO:0000259" key="4">
    <source>
        <dbReference type="Pfam" id="PF01755"/>
    </source>
</evidence>
<protein>
    <recommendedName>
        <fullName evidence="4">Glycosyl transferase family 25 domain-containing protein</fullName>
    </recommendedName>
</protein>
<dbReference type="AlphaFoldDB" id="A0A1Y6LS12"/>
<dbReference type="PANTHER" id="PTHR10730:SF53">
    <property type="entry name" value="GLYCOSYLTRANSFERASE 25 FAMILY MEMBER"/>
    <property type="match status" value="1"/>
</dbReference>
<sequence>MAVPKIKSSLRHRNLRFYASCGAIAALFLLVSSSGRVSSTVHSFRSTIQDATNSTLGFEKIIVMGMPERHDKRDALTLAASLSDLEFEWEAGVDGSAIVEKAKPPIMDKELTLSNKTLGCWRAHMNALQRVVKENIQTALIMEDDVDWDVNIKQLALNLAHGTKYIEGSENRATRSPYGDDWELLWLGHCGMMKKPEPLARYYITDNDPTVVPPSHFHFPKRPLLDQPPLSANFTRLVFKPELGICAYAYAVTLEGARRLLHQETQSFTSASAADFALRRFCRVYKNWGTAANCIGAWPSLFTSYRAPGPTGKDSDRTTYAGPAWRDVGMSSHTVFSTRLNFEALLKPRGGSQRVIKSQWPDETLLREYTGELKLPQGRGIELVGHERLP</sequence>
<evidence type="ECO:0000256" key="3">
    <source>
        <dbReference type="ARBA" id="ARBA00022679"/>
    </source>
</evidence>
<comment type="similarity">
    <text evidence="1">Belongs to the glycosyltransferase 25 family.</text>
</comment>
<dbReference type="Proteomes" id="UP000215453">
    <property type="component" value="Chromosome 7"/>
</dbReference>